<dbReference type="InterPro" id="IPR011763">
    <property type="entry name" value="COA_CT_C"/>
</dbReference>
<feature type="domain" description="CoA carboxyltransferase C-terminal" evidence="4">
    <location>
        <begin position="273"/>
        <end position="520"/>
    </location>
</feature>
<name>A0A239K4B5_EKHLU</name>
<dbReference type="RefSeq" id="WP_089357117.1">
    <property type="nucleotide sequence ID" value="NZ_FZPD01000004.1"/>
</dbReference>
<dbReference type="InterPro" id="IPR011762">
    <property type="entry name" value="COA_CT_N"/>
</dbReference>
<keyword evidence="6" id="KW-1185">Reference proteome</keyword>
<dbReference type="GO" id="GO:0003989">
    <property type="term" value="F:acetyl-CoA carboxylase activity"/>
    <property type="evidence" value="ECO:0007669"/>
    <property type="project" value="UniProtKB-ARBA"/>
</dbReference>
<evidence type="ECO:0000256" key="1">
    <source>
        <dbReference type="ARBA" id="ARBA00006102"/>
    </source>
</evidence>
<dbReference type="InterPro" id="IPR051047">
    <property type="entry name" value="AccD/PCCB"/>
</dbReference>
<dbReference type="AlphaFoldDB" id="A0A239K4B5"/>
<dbReference type="FunFam" id="3.90.226.10:FF:000017">
    <property type="entry name" value="Propionyl-CoA carboxylase subunit beta 5"/>
    <property type="match status" value="1"/>
</dbReference>
<dbReference type="PROSITE" id="PS50980">
    <property type="entry name" value="COA_CT_NTER"/>
    <property type="match status" value="1"/>
</dbReference>
<evidence type="ECO:0000259" key="4">
    <source>
        <dbReference type="PROSITE" id="PS50989"/>
    </source>
</evidence>
<dbReference type="EMBL" id="FZPD01000004">
    <property type="protein sequence ID" value="SNT12800.1"/>
    <property type="molecule type" value="Genomic_DNA"/>
</dbReference>
<feature type="domain" description="CoA carboxyltransferase N-terminal" evidence="3">
    <location>
        <begin position="15"/>
        <end position="271"/>
    </location>
</feature>
<dbReference type="InterPro" id="IPR029045">
    <property type="entry name" value="ClpP/crotonase-like_dom_sf"/>
</dbReference>
<dbReference type="GO" id="GO:0015977">
    <property type="term" value="P:carbon fixation"/>
    <property type="evidence" value="ECO:0007669"/>
    <property type="project" value="UniProtKB-ARBA"/>
</dbReference>
<dbReference type="Gene3D" id="3.90.226.10">
    <property type="entry name" value="2-enoyl-CoA Hydratase, Chain A, domain 1"/>
    <property type="match status" value="2"/>
</dbReference>
<evidence type="ECO:0000313" key="5">
    <source>
        <dbReference type="EMBL" id="SNT12800.1"/>
    </source>
</evidence>
<evidence type="ECO:0000256" key="2">
    <source>
        <dbReference type="ARBA" id="ARBA00074538"/>
    </source>
</evidence>
<dbReference type="SUPFAM" id="SSF52096">
    <property type="entry name" value="ClpP/crotonase"/>
    <property type="match status" value="2"/>
</dbReference>
<dbReference type="PROSITE" id="PS50989">
    <property type="entry name" value="COA_CT_CTER"/>
    <property type="match status" value="1"/>
</dbReference>
<dbReference type="OrthoDB" id="9803706at2"/>
<dbReference type="FunFam" id="3.90.226.10:FF:000016">
    <property type="entry name" value="Propionyl-CoA carboxylase, beta subunit"/>
    <property type="match status" value="1"/>
</dbReference>
<evidence type="ECO:0000259" key="3">
    <source>
        <dbReference type="PROSITE" id="PS50980"/>
    </source>
</evidence>
<organism evidence="5 6">
    <name type="scientific">Ekhidna lutea</name>
    <dbReference type="NCBI Taxonomy" id="447679"/>
    <lineage>
        <taxon>Bacteria</taxon>
        <taxon>Pseudomonadati</taxon>
        <taxon>Bacteroidota</taxon>
        <taxon>Cytophagia</taxon>
        <taxon>Cytophagales</taxon>
        <taxon>Reichenbachiellaceae</taxon>
        <taxon>Ekhidna</taxon>
    </lineage>
</organism>
<sequence>MSTEKPKTATNIQTTAEKIERLDSMNEEALKGGGEDRIAKQHEKGKLTARERIDLLLDEGSFEEIGKFVTHRATDFGMDKQKILGDGVVTGYGTIDGRLTYVFSQDFTVFGGSLSETFAEKIVKIMDMAMKNGAPVIGLNDSGGARIQEGVVSLGGYADIFYRNTLASGVIPQISAILGPCAGGAVYSPAITDFIFMVEQSSYMFVTGPNVVKTVTQEDVTSEELGGAQTHASKSGVTHFACANEAECIRQIKQLMSYIPSNCEEEPPMLEYEVGDETRDVLDNILPDNPNQPYDMHDVINGIIDKESFLEVHKDFAENIICGFGRLAGRSIGIVANQPMSMAGVLDIHSSTKGGRFVRFCDSFNVPLLVLVDVPGFLPGTDQEWNAIITNGAKLLYAFSEATVPRISVITRKAYGGAYDVMNSKHIGADMNYAWPTAEIAVMGAQGASEIIFRKEIKKADDPNAKLQEKINEYTEKFANPYIAAARGFVDEVIMPHNTRTKLIHAFKMLENKVDKLPRKKHGNIPL</sequence>
<dbReference type="Pfam" id="PF01039">
    <property type="entry name" value="Carboxyl_trans"/>
    <property type="match status" value="1"/>
</dbReference>
<dbReference type="PANTHER" id="PTHR43842">
    <property type="entry name" value="PROPIONYL-COA CARBOXYLASE BETA CHAIN"/>
    <property type="match status" value="1"/>
</dbReference>
<dbReference type="GO" id="GO:0009317">
    <property type="term" value="C:acetyl-CoA carboxylase complex"/>
    <property type="evidence" value="ECO:0007669"/>
    <property type="project" value="UniProtKB-ARBA"/>
</dbReference>
<dbReference type="GO" id="GO:0004658">
    <property type="term" value="F:propionyl-CoA carboxylase activity"/>
    <property type="evidence" value="ECO:0007669"/>
    <property type="project" value="UniProtKB-ARBA"/>
</dbReference>
<gene>
    <name evidence="5" type="ORF">SAMN05421640_2403</name>
</gene>
<proteinExistence type="inferred from homology"/>
<reference evidence="5 6" key="1">
    <citation type="submission" date="2017-06" db="EMBL/GenBank/DDBJ databases">
        <authorList>
            <person name="Kim H.J."/>
            <person name="Triplett B.A."/>
        </authorList>
    </citation>
    <scope>NUCLEOTIDE SEQUENCE [LARGE SCALE GENOMIC DNA]</scope>
    <source>
        <strain evidence="5 6">DSM 19307</strain>
    </source>
</reference>
<accession>A0A239K4B5</accession>
<dbReference type="PANTHER" id="PTHR43842:SF2">
    <property type="entry name" value="PROPIONYL-COA CARBOXYLASE BETA CHAIN, MITOCHONDRIAL"/>
    <property type="match status" value="1"/>
</dbReference>
<protein>
    <recommendedName>
        <fullName evidence="2">Propionyl-CoA carboxylase beta chain</fullName>
    </recommendedName>
</protein>
<dbReference type="InterPro" id="IPR034733">
    <property type="entry name" value="AcCoA_carboxyl_beta"/>
</dbReference>
<dbReference type="Proteomes" id="UP000198393">
    <property type="component" value="Unassembled WGS sequence"/>
</dbReference>
<evidence type="ECO:0000313" key="6">
    <source>
        <dbReference type="Proteomes" id="UP000198393"/>
    </source>
</evidence>
<comment type="similarity">
    <text evidence="1">Belongs to the AccD/PCCB family.</text>
</comment>